<evidence type="ECO:0000313" key="4">
    <source>
        <dbReference type="Proteomes" id="UP000291343"/>
    </source>
</evidence>
<proteinExistence type="predicted"/>
<reference evidence="3 4" key="1">
    <citation type="journal article" date="2017" name="Gigascience">
        <title>Genome sequence of the small brown planthopper, Laodelphax striatellus.</title>
        <authorList>
            <person name="Zhu J."/>
            <person name="Jiang F."/>
            <person name="Wang X."/>
            <person name="Yang P."/>
            <person name="Bao Y."/>
            <person name="Zhao W."/>
            <person name="Wang W."/>
            <person name="Lu H."/>
            <person name="Wang Q."/>
            <person name="Cui N."/>
            <person name="Li J."/>
            <person name="Chen X."/>
            <person name="Luo L."/>
            <person name="Yu J."/>
            <person name="Kang L."/>
            <person name="Cui F."/>
        </authorList>
    </citation>
    <scope>NUCLEOTIDE SEQUENCE [LARGE SCALE GENOMIC DNA]</scope>
    <source>
        <strain evidence="3">Lst14</strain>
    </source>
</reference>
<name>A0A482WG93_LAOST</name>
<feature type="compositionally biased region" description="Basic and acidic residues" evidence="2">
    <location>
        <begin position="553"/>
        <end position="566"/>
    </location>
</feature>
<feature type="region of interest" description="Disordered" evidence="2">
    <location>
        <begin position="158"/>
        <end position="187"/>
    </location>
</feature>
<comment type="caution">
    <text evidence="3">The sequence shown here is derived from an EMBL/GenBank/DDBJ whole genome shotgun (WGS) entry which is preliminary data.</text>
</comment>
<dbReference type="Proteomes" id="UP000291343">
    <property type="component" value="Unassembled WGS sequence"/>
</dbReference>
<feature type="coiled-coil region" evidence="1">
    <location>
        <begin position="267"/>
        <end position="301"/>
    </location>
</feature>
<evidence type="ECO:0000256" key="2">
    <source>
        <dbReference type="SAM" id="MobiDB-lite"/>
    </source>
</evidence>
<organism evidence="3 4">
    <name type="scientific">Laodelphax striatellus</name>
    <name type="common">Small brown planthopper</name>
    <name type="synonym">Delphax striatella</name>
    <dbReference type="NCBI Taxonomy" id="195883"/>
    <lineage>
        <taxon>Eukaryota</taxon>
        <taxon>Metazoa</taxon>
        <taxon>Ecdysozoa</taxon>
        <taxon>Arthropoda</taxon>
        <taxon>Hexapoda</taxon>
        <taxon>Insecta</taxon>
        <taxon>Pterygota</taxon>
        <taxon>Neoptera</taxon>
        <taxon>Paraneoptera</taxon>
        <taxon>Hemiptera</taxon>
        <taxon>Auchenorrhyncha</taxon>
        <taxon>Fulgoroidea</taxon>
        <taxon>Delphacidae</taxon>
        <taxon>Criomorphinae</taxon>
        <taxon>Laodelphax</taxon>
    </lineage>
</organism>
<feature type="region of interest" description="Disordered" evidence="2">
    <location>
        <begin position="374"/>
        <end position="420"/>
    </location>
</feature>
<evidence type="ECO:0000256" key="1">
    <source>
        <dbReference type="SAM" id="Coils"/>
    </source>
</evidence>
<protein>
    <submittedName>
        <fullName evidence="3">Uncharacterized protein</fullName>
    </submittedName>
</protein>
<sequence length="866" mass="97661">MDNSGIFRRFSLNPTTVTSRISPQDIEDTIFNTKPPLSPGLDLSDSVCSLNSSTSVRRRCESESNRHEIDTAAQDFCSGSNYNSEPEDMQDYTSVENKSSANAPECMNSSIDKEKSLDNMAKSDDFGSIVYTSSPLALRGKKVSLSLQDMSSIETFPLLPKTNNGLSSETIPSQSLSSTSKSKDSGFQRSASCWSLNSGNRTYDHVESKVRKYIRDIKNSEECRKRQKQALVSVTKDFSISQKKSDASSVISIAETVDNNSELFRNVSVLKNELKEKDSALKQLQENYNSLLQKYAEAVNQIDLMRLRNSLNNSYRSDFTVSNEDLTDNNMNYSKNLFPHSTNINRNETEDFTSSLPNRLSSLSVHNVYEQRPEVIRQPRSESLDYQVFNSKQDARPLQTNEERPQSSSSSTIVSNAQRTKTITLGPISKYYSSSSRLGKKQNAPLPSSNTGNTEQLPQDNRRGGQKNSAVSAIDDSPLRSYRMRNISKVNPFERVQTYLENFKKMREDSLPTKLDSNRNSSSDESTNLAYDPYFIDVNKSNNNYCTSQSRLSKHDENRRSNRSKSEQNLFSNQRMFSELPKQNGRSGSGRGVLQSSSRRYAGLFDSNEKNNVETDAFQLRGSEKSGKKCSRNLLARSEAFDSHSSLDENFSDDVDDFGHNIGKNQSDDSSSISSSIFSLPKDDRYPTSPKKNHTNRSATDWKTVCHTKSIKSTVWEKRKSCQTLSPALPKRKKPDRVCYSPKNRRVSEKRSAARTPSQEDVHLKPRAAPASNKKTEFHEKLKIYTEILKAKPNRDIGVQVSGTENEAKQVEDSEDLSKINRLDCLSEASEYLKQMKEGMDRLCHYIENVKVDSGNQKSGRLEGRL</sequence>
<dbReference type="AlphaFoldDB" id="A0A482WG93"/>
<feature type="region of interest" description="Disordered" evidence="2">
    <location>
        <begin position="658"/>
        <end position="700"/>
    </location>
</feature>
<dbReference type="EMBL" id="QKKF02037264">
    <property type="protein sequence ID" value="RZF32360.1"/>
    <property type="molecule type" value="Genomic_DNA"/>
</dbReference>
<dbReference type="InParanoid" id="A0A482WG93"/>
<feature type="compositionally biased region" description="Polar residues" evidence="2">
    <location>
        <begin position="445"/>
        <end position="459"/>
    </location>
</feature>
<feature type="compositionally biased region" description="Basic and acidic residues" evidence="2">
    <location>
        <begin position="374"/>
        <end position="383"/>
    </location>
</feature>
<feature type="region of interest" description="Disordered" evidence="2">
    <location>
        <begin position="432"/>
        <end position="477"/>
    </location>
</feature>
<keyword evidence="1" id="KW-0175">Coiled coil</keyword>
<feature type="compositionally biased region" description="Polar residues" evidence="2">
    <location>
        <begin position="406"/>
        <end position="420"/>
    </location>
</feature>
<feature type="region of interest" description="Disordered" evidence="2">
    <location>
        <begin position="726"/>
        <end position="763"/>
    </location>
</feature>
<dbReference type="OrthoDB" id="6612339at2759"/>
<evidence type="ECO:0000313" key="3">
    <source>
        <dbReference type="EMBL" id="RZF32360.1"/>
    </source>
</evidence>
<gene>
    <name evidence="3" type="ORF">LSTR_LSTR001824</name>
</gene>
<feature type="compositionally biased region" description="Low complexity" evidence="2">
    <location>
        <begin position="166"/>
        <end position="180"/>
    </location>
</feature>
<accession>A0A482WG93</accession>
<feature type="region of interest" description="Disordered" evidence="2">
    <location>
        <begin position="546"/>
        <end position="574"/>
    </location>
</feature>
<feature type="compositionally biased region" description="Basic and acidic residues" evidence="2">
    <location>
        <begin position="746"/>
        <end position="763"/>
    </location>
</feature>
<keyword evidence="4" id="KW-1185">Reference proteome</keyword>
<feature type="compositionally biased region" description="Low complexity" evidence="2">
    <location>
        <begin position="668"/>
        <end position="679"/>
    </location>
</feature>